<comment type="caution">
    <text evidence="3">The sequence shown here is derived from an EMBL/GenBank/DDBJ whole genome shotgun (WGS) entry which is preliminary data.</text>
</comment>
<dbReference type="PANTHER" id="PTHR30006">
    <property type="entry name" value="THIAMINE-BINDING PERIPLASMIC PROTEIN-RELATED"/>
    <property type="match status" value="1"/>
</dbReference>
<evidence type="ECO:0000256" key="2">
    <source>
        <dbReference type="SAM" id="SignalP"/>
    </source>
</evidence>
<dbReference type="GO" id="GO:0030288">
    <property type="term" value="C:outer membrane-bounded periplasmic space"/>
    <property type="evidence" value="ECO:0007669"/>
    <property type="project" value="TreeGrafter"/>
</dbReference>
<reference evidence="4" key="1">
    <citation type="submission" date="2018-02" db="EMBL/GenBank/DDBJ databases">
        <title>Genome sequence of Candidatus Liberibacter europaeus.</title>
        <authorList>
            <person name="Frampton R.A."/>
            <person name="Thompson S.M."/>
            <person name="David C."/>
            <person name="Addison S.M."/>
            <person name="Smith G.R."/>
        </authorList>
    </citation>
    <scope>NUCLEOTIDE SEQUENCE [LARGE SCALE GENOMIC DNA]</scope>
</reference>
<dbReference type="Pfam" id="PF13343">
    <property type="entry name" value="SBP_bac_6"/>
    <property type="match status" value="1"/>
</dbReference>
<evidence type="ECO:0000313" key="4">
    <source>
        <dbReference type="Proteomes" id="UP000240811"/>
    </source>
</evidence>
<keyword evidence="1 2" id="KW-0732">Signal</keyword>
<dbReference type="PANTHER" id="PTHR30006:SF15">
    <property type="entry name" value="IRON-UTILIZATION PERIPLASMIC PROTEIN"/>
    <property type="match status" value="1"/>
</dbReference>
<dbReference type="AlphaFoldDB" id="A0A2T4VYG2"/>
<dbReference type="Gene3D" id="3.40.190.10">
    <property type="entry name" value="Periplasmic binding protein-like II"/>
    <property type="match status" value="2"/>
</dbReference>
<evidence type="ECO:0000256" key="1">
    <source>
        <dbReference type="ARBA" id="ARBA00022729"/>
    </source>
</evidence>
<name>A0A2T4VYG2_9HYPH</name>
<protein>
    <recommendedName>
        <fullName evidence="5">ABC transporter substrate-binding protein</fullName>
    </recommendedName>
</protein>
<dbReference type="Proteomes" id="UP000240811">
    <property type="component" value="Unassembled WGS sequence"/>
</dbReference>
<evidence type="ECO:0000313" key="3">
    <source>
        <dbReference type="EMBL" id="PTL86815.1"/>
    </source>
</evidence>
<sequence>MFITTTRTLIFLILSCTIAFAIDTKDATLTIYTDRDQNSMLPIFQAFEEKTGIKINPKFTSTNEISNALRETKIDGPDVLITQDITPLLLNEDLLYNIPTTLAKKNNIKIQDANKKLLITSSYAQVLAYSPKRVKTEENLPKSAFDLLDQKWKKKISIAPNNVSFQKFLNNIQIKLNNKTNEFIEGLIANEAKQYPKDSDQIRAIENGDVDISLINSFSIIACKAFNHNLSIAQASFSNGDIGNMVFVTGAGILQKSQKKSLAIRFLHFMLSPATQQYIASELGEYPAIKGIIKNRIINNMTYQGELSTDLNFNISDLKKIQNMLIDHRLLREVR</sequence>
<organism evidence="3 4">
    <name type="scientific">Candidatus Liberibacter europaeus</name>
    <dbReference type="NCBI Taxonomy" id="744859"/>
    <lineage>
        <taxon>Bacteria</taxon>
        <taxon>Pseudomonadati</taxon>
        <taxon>Pseudomonadota</taxon>
        <taxon>Alphaproteobacteria</taxon>
        <taxon>Hyphomicrobiales</taxon>
        <taxon>Rhizobiaceae</taxon>
        <taxon>Liberibacter</taxon>
    </lineage>
</organism>
<gene>
    <name evidence="3" type="ORF">C4617_03175</name>
</gene>
<dbReference type="SUPFAM" id="SSF53850">
    <property type="entry name" value="Periplasmic binding protein-like II"/>
    <property type="match status" value="1"/>
</dbReference>
<feature type="chain" id="PRO_5015747707" description="ABC transporter substrate-binding protein" evidence="2">
    <location>
        <begin position="22"/>
        <end position="335"/>
    </location>
</feature>
<accession>A0A2T4VYG2</accession>
<evidence type="ECO:0008006" key="5">
    <source>
        <dbReference type="Google" id="ProtNLM"/>
    </source>
</evidence>
<dbReference type="EMBL" id="PSQJ01000002">
    <property type="protein sequence ID" value="PTL86815.1"/>
    <property type="molecule type" value="Genomic_DNA"/>
</dbReference>
<proteinExistence type="predicted"/>
<feature type="signal peptide" evidence="2">
    <location>
        <begin position="1"/>
        <end position="21"/>
    </location>
</feature>